<keyword evidence="1" id="KW-0805">Transcription regulation</keyword>
<dbReference type="SUPFAM" id="SSF46785">
    <property type="entry name" value="Winged helix' DNA-binding domain"/>
    <property type="match status" value="1"/>
</dbReference>
<dbReference type="SMART" id="SM00100">
    <property type="entry name" value="cNMP"/>
    <property type="match status" value="1"/>
</dbReference>
<proteinExistence type="predicted"/>
<dbReference type="InterPro" id="IPR014710">
    <property type="entry name" value="RmlC-like_jellyroll"/>
</dbReference>
<gene>
    <name evidence="5" type="ORF">KCV87_01720</name>
</gene>
<dbReference type="CDD" id="cd00038">
    <property type="entry name" value="CAP_ED"/>
    <property type="match status" value="1"/>
</dbReference>
<keyword evidence="3" id="KW-0804">Transcription</keyword>
<dbReference type="GO" id="GO:0006355">
    <property type="term" value="P:regulation of DNA-templated transcription"/>
    <property type="evidence" value="ECO:0007669"/>
    <property type="project" value="InterPro"/>
</dbReference>
<evidence type="ECO:0000256" key="3">
    <source>
        <dbReference type="ARBA" id="ARBA00023163"/>
    </source>
</evidence>
<dbReference type="EMBL" id="CP073249">
    <property type="protein sequence ID" value="QUF04876.1"/>
    <property type="molecule type" value="Genomic_DNA"/>
</dbReference>
<reference evidence="5" key="1">
    <citation type="submission" date="2021-04" db="EMBL/GenBank/DDBJ databases">
        <title>Genomic sequence of Actinosynnema pretiosum subsp. pretiosum ATCC 31280 (C-14919).</title>
        <authorList>
            <person name="Bai L."/>
            <person name="Wang X."/>
            <person name="Xiao Y."/>
        </authorList>
    </citation>
    <scope>NUCLEOTIDE SEQUENCE</scope>
    <source>
        <strain evidence="5">ATCC 31280</strain>
    </source>
</reference>
<feature type="domain" description="Cyclic nucleotide-binding" evidence="4">
    <location>
        <begin position="15"/>
        <end position="92"/>
    </location>
</feature>
<dbReference type="PROSITE" id="PS50042">
    <property type="entry name" value="CNMP_BINDING_3"/>
    <property type="match status" value="1"/>
</dbReference>
<dbReference type="InterPro" id="IPR000595">
    <property type="entry name" value="cNMP-bd_dom"/>
</dbReference>
<dbReference type="InterPro" id="IPR018490">
    <property type="entry name" value="cNMP-bd_dom_sf"/>
</dbReference>
<evidence type="ECO:0000313" key="5">
    <source>
        <dbReference type="EMBL" id="QUF04876.1"/>
    </source>
</evidence>
<dbReference type="GO" id="GO:0003677">
    <property type="term" value="F:DNA binding"/>
    <property type="evidence" value="ECO:0007669"/>
    <property type="project" value="UniProtKB-KW"/>
</dbReference>
<dbReference type="Pfam" id="PF13545">
    <property type="entry name" value="HTH_Crp_2"/>
    <property type="match status" value="1"/>
</dbReference>
<dbReference type="InterPro" id="IPR012318">
    <property type="entry name" value="HTH_CRP"/>
</dbReference>
<dbReference type="SUPFAM" id="SSF51206">
    <property type="entry name" value="cAMP-binding domain-like"/>
    <property type="match status" value="1"/>
</dbReference>
<name>A0AA45R4G4_9PSEU</name>
<dbReference type="Proteomes" id="UP000677152">
    <property type="component" value="Chromosome"/>
</dbReference>
<protein>
    <submittedName>
        <fullName evidence="5">Crp/Fnr family transcriptional regulator</fullName>
    </submittedName>
</protein>
<evidence type="ECO:0000256" key="2">
    <source>
        <dbReference type="ARBA" id="ARBA00023125"/>
    </source>
</evidence>
<dbReference type="InterPro" id="IPR036390">
    <property type="entry name" value="WH_DNA-bd_sf"/>
</dbReference>
<accession>A0AA45R4G4</accession>
<evidence type="ECO:0000256" key="1">
    <source>
        <dbReference type="ARBA" id="ARBA00023015"/>
    </source>
</evidence>
<keyword evidence="2" id="KW-0238">DNA-binding</keyword>
<dbReference type="AlphaFoldDB" id="A0AA45R4G4"/>
<evidence type="ECO:0000313" key="6">
    <source>
        <dbReference type="Proteomes" id="UP000677152"/>
    </source>
</evidence>
<dbReference type="Gene3D" id="2.60.120.10">
    <property type="entry name" value="Jelly Rolls"/>
    <property type="match status" value="1"/>
</dbReference>
<organism evidence="5 6">
    <name type="scientific">Actinosynnema pretiosum subsp. pretiosum</name>
    <dbReference type="NCBI Taxonomy" id="103721"/>
    <lineage>
        <taxon>Bacteria</taxon>
        <taxon>Bacillati</taxon>
        <taxon>Actinomycetota</taxon>
        <taxon>Actinomycetes</taxon>
        <taxon>Pseudonocardiales</taxon>
        <taxon>Pseudonocardiaceae</taxon>
        <taxon>Actinosynnema</taxon>
    </lineage>
</organism>
<sequence>MGEPGWRGLLALGRPRVYPDGATLLHQGDQGSDVLALTAGRVKVVHTEESGEQKLLALRGAGDLLGEYAAPLAGTGRGANVVALERCEARVIQWPVLSAYFARNDCSLEFHGYLISKANQATHRPYLNTHLTPELRIARLLLEAVELVDGSVRDPARIPFEHTEIAPLLGMVRSTFAVHVKRLKEIGALRAERHLFLGDKAVLRSVAGV</sequence>
<dbReference type="Pfam" id="PF00027">
    <property type="entry name" value="cNMP_binding"/>
    <property type="match status" value="1"/>
</dbReference>
<evidence type="ECO:0000259" key="4">
    <source>
        <dbReference type="PROSITE" id="PS50042"/>
    </source>
</evidence>